<evidence type="ECO:0000313" key="3">
    <source>
        <dbReference type="EMBL" id="QHC01550.1"/>
    </source>
</evidence>
<dbReference type="Gene3D" id="3.90.79.10">
    <property type="entry name" value="Nucleoside Triphosphate Pyrophosphohydrolase"/>
    <property type="match status" value="1"/>
</dbReference>
<dbReference type="Proteomes" id="UP000463857">
    <property type="component" value="Chromosome"/>
</dbReference>
<dbReference type="RefSeq" id="WP_159546685.1">
    <property type="nucleotide sequence ID" value="NZ_CP047156.1"/>
</dbReference>
<feature type="domain" description="Nudix hydrolase" evidence="2">
    <location>
        <begin position="48"/>
        <end position="181"/>
    </location>
</feature>
<dbReference type="InterPro" id="IPR000086">
    <property type="entry name" value="NUDIX_hydrolase_dom"/>
</dbReference>
<dbReference type="PANTHER" id="PTHR43736">
    <property type="entry name" value="ADP-RIBOSE PYROPHOSPHATASE"/>
    <property type="match status" value="1"/>
</dbReference>
<dbReference type="Pfam" id="PF00293">
    <property type="entry name" value="NUDIX"/>
    <property type="match status" value="1"/>
</dbReference>
<dbReference type="EMBL" id="CP047156">
    <property type="protein sequence ID" value="QHC01550.1"/>
    <property type="molecule type" value="Genomic_DNA"/>
</dbReference>
<organism evidence="3 4">
    <name type="scientific">Epidermidibacterium keratini</name>
    <dbReference type="NCBI Taxonomy" id="1891644"/>
    <lineage>
        <taxon>Bacteria</taxon>
        <taxon>Bacillati</taxon>
        <taxon>Actinomycetota</taxon>
        <taxon>Actinomycetes</taxon>
        <taxon>Sporichthyales</taxon>
        <taxon>Sporichthyaceae</taxon>
        <taxon>Epidermidibacterium</taxon>
    </lineage>
</organism>
<name>A0A7L4YR01_9ACTN</name>
<dbReference type="PANTHER" id="PTHR43736:SF1">
    <property type="entry name" value="DIHYDRONEOPTERIN TRIPHOSPHATE DIPHOSPHATASE"/>
    <property type="match status" value="1"/>
</dbReference>
<dbReference type="InParanoid" id="A0A7L4YR01"/>
<evidence type="ECO:0000313" key="4">
    <source>
        <dbReference type="Proteomes" id="UP000463857"/>
    </source>
</evidence>
<evidence type="ECO:0000259" key="2">
    <source>
        <dbReference type="PROSITE" id="PS51462"/>
    </source>
</evidence>
<evidence type="ECO:0000256" key="1">
    <source>
        <dbReference type="ARBA" id="ARBA00005582"/>
    </source>
</evidence>
<dbReference type="AlphaFoldDB" id="A0A7L4YR01"/>
<proteinExistence type="inferred from homology"/>
<dbReference type="CDD" id="cd03674">
    <property type="entry name" value="NUDIX_Hydrolase"/>
    <property type="match status" value="1"/>
</dbReference>
<comment type="similarity">
    <text evidence="1">Belongs to the Nudix hydrolase family.</text>
</comment>
<keyword evidence="4" id="KW-1185">Reference proteome</keyword>
<dbReference type="SUPFAM" id="SSF55811">
    <property type="entry name" value="Nudix"/>
    <property type="match status" value="1"/>
</dbReference>
<dbReference type="OrthoDB" id="129709at2"/>
<gene>
    <name evidence="3" type="ORF">EK0264_15470</name>
</gene>
<dbReference type="KEGG" id="eke:EK0264_15470"/>
<dbReference type="PROSITE" id="PS51462">
    <property type="entry name" value="NUDIX"/>
    <property type="match status" value="1"/>
</dbReference>
<dbReference type="InterPro" id="IPR015797">
    <property type="entry name" value="NUDIX_hydrolase-like_dom_sf"/>
</dbReference>
<accession>A0A7L4YR01</accession>
<protein>
    <submittedName>
        <fullName evidence="3">NUDIX domain-containing protein</fullName>
    </submittedName>
</protein>
<reference evidence="3 4" key="1">
    <citation type="journal article" date="2018" name="Int. J. Syst. Evol. Microbiol.">
        <title>Epidermidibacterium keratini gen. nov., sp. nov., a member of the family Sporichthyaceae, isolated from keratin epidermis.</title>
        <authorList>
            <person name="Lee D.G."/>
            <person name="Trujillo M.E."/>
            <person name="Kang S."/>
            <person name="Nam J.J."/>
            <person name="Kim Y.J."/>
        </authorList>
    </citation>
    <scope>NUCLEOTIDE SEQUENCE [LARGE SCALE GENOMIC DNA]</scope>
    <source>
        <strain evidence="3 4">EPI-7</strain>
    </source>
</reference>
<sequence length="187" mass="20190">MSFGSLHSSAIDVLETWRPDDPSQESLRQSYLAYLAARTDAMERACAPGHLTASAVVVDAEGERTLLTLHPRIGRWVQLGGHCEPGDETLVDAALREAREESGIDELDIDPAPLQLDVHPLTCSGGVPTRHLDVRFLVRAAAGATERISDESLDLRWFGFAELPGELDESTRALIALAGEAAPQPAK</sequence>